<dbReference type="Pfam" id="PF00583">
    <property type="entry name" value="Acetyltransf_1"/>
    <property type="match status" value="1"/>
</dbReference>
<dbReference type="SUPFAM" id="SSF55729">
    <property type="entry name" value="Acyl-CoA N-acyltransferases (Nat)"/>
    <property type="match status" value="1"/>
</dbReference>
<feature type="compositionally biased region" description="Basic residues" evidence="1">
    <location>
        <begin position="180"/>
        <end position="192"/>
    </location>
</feature>
<organism evidence="3 4">
    <name type="scientific">Pseudonocardia hispaniensis</name>
    <dbReference type="NCBI Taxonomy" id="904933"/>
    <lineage>
        <taxon>Bacteria</taxon>
        <taxon>Bacillati</taxon>
        <taxon>Actinomycetota</taxon>
        <taxon>Actinomycetes</taxon>
        <taxon>Pseudonocardiales</taxon>
        <taxon>Pseudonocardiaceae</taxon>
        <taxon>Pseudonocardia</taxon>
    </lineage>
</organism>
<proteinExistence type="predicted"/>
<dbReference type="InterPro" id="IPR016181">
    <property type="entry name" value="Acyl_CoA_acyltransferase"/>
</dbReference>
<keyword evidence="3" id="KW-0012">Acyltransferase</keyword>
<evidence type="ECO:0000313" key="3">
    <source>
        <dbReference type="EMBL" id="MFC5994270.1"/>
    </source>
</evidence>
<name>A0ABW1J1C3_9PSEU</name>
<dbReference type="InterPro" id="IPR000182">
    <property type="entry name" value="GNAT_dom"/>
</dbReference>
<dbReference type="EMBL" id="JBHSQW010000016">
    <property type="protein sequence ID" value="MFC5994270.1"/>
    <property type="molecule type" value="Genomic_DNA"/>
</dbReference>
<dbReference type="EC" id="2.3.-.-" evidence="3"/>
<dbReference type="Proteomes" id="UP001596302">
    <property type="component" value="Unassembled WGS sequence"/>
</dbReference>
<feature type="region of interest" description="Disordered" evidence="1">
    <location>
        <begin position="171"/>
        <end position="192"/>
    </location>
</feature>
<evidence type="ECO:0000313" key="4">
    <source>
        <dbReference type="Proteomes" id="UP001596302"/>
    </source>
</evidence>
<sequence>MRESVLHTQPGCRALAPAADLRYLRATTHADCAAVVELVGACSPQTLGRRFLLPGIDATRVLGGYLRFLLPASGGEALLASVDGCPAGLLTVFRYGPCRAEIALLVPDRWQRRGIGTQLVRFARGALAGRRIHATVHSTNVGSRALLRLLGQPLQGGASAPGQLDYEFVLSPDEGDRPTARPRVRRSPRCRG</sequence>
<dbReference type="PROSITE" id="PS51186">
    <property type="entry name" value="GNAT"/>
    <property type="match status" value="1"/>
</dbReference>
<reference evidence="4" key="1">
    <citation type="journal article" date="2019" name="Int. J. Syst. Evol. Microbiol.">
        <title>The Global Catalogue of Microorganisms (GCM) 10K type strain sequencing project: providing services to taxonomists for standard genome sequencing and annotation.</title>
        <authorList>
            <consortium name="The Broad Institute Genomics Platform"/>
            <consortium name="The Broad Institute Genome Sequencing Center for Infectious Disease"/>
            <person name="Wu L."/>
            <person name="Ma J."/>
        </authorList>
    </citation>
    <scope>NUCLEOTIDE SEQUENCE [LARGE SCALE GENOMIC DNA]</scope>
    <source>
        <strain evidence="4">CCM 8391</strain>
    </source>
</reference>
<dbReference type="Gene3D" id="3.40.630.30">
    <property type="match status" value="1"/>
</dbReference>
<accession>A0ABW1J1C3</accession>
<dbReference type="CDD" id="cd04301">
    <property type="entry name" value="NAT_SF"/>
    <property type="match status" value="1"/>
</dbReference>
<protein>
    <submittedName>
        <fullName evidence="3">GNAT family N-acetyltransferase</fullName>
        <ecNumber evidence="3">2.3.-.-</ecNumber>
    </submittedName>
</protein>
<evidence type="ECO:0000256" key="1">
    <source>
        <dbReference type="SAM" id="MobiDB-lite"/>
    </source>
</evidence>
<comment type="caution">
    <text evidence="3">The sequence shown here is derived from an EMBL/GenBank/DDBJ whole genome shotgun (WGS) entry which is preliminary data.</text>
</comment>
<feature type="domain" description="N-acetyltransferase" evidence="2">
    <location>
        <begin position="19"/>
        <end position="173"/>
    </location>
</feature>
<evidence type="ECO:0000259" key="2">
    <source>
        <dbReference type="PROSITE" id="PS51186"/>
    </source>
</evidence>
<dbReference type="GO" id="GO:0016746">
    <property type="term" value="F:acyltransferase activity"/>
    <property type="evidence" value="ECO:0007669"/>
    <property type="project" value="UniProtKB-KW"/>
</dbReference>
<keyword evidence="3" id="KW-0808">Transferase</keyword>
<dbReference type="RefSeq" id="WP_379584299.1">
    <property type="nucleotide sequence ID" value="NZ_JBHSQW010000016.1"/>
</dbReference>
<gene>
    <name evidence="3" type="ORF">ACFQE5_08600</name>
</gene>
<keyword evidence="4" id="KW-1185">Reference proteome</keyword>